<keyword evidence="3" id="KW-1185">Reference proteome</keyword>
<proteinExistence type="predicted"/>
<dbReference type="EMBL" id="WTVR01000060">
    <property type="protein sequence ID" value="NMF90976.1"/>
    <property type="molecule type" value="Genomic_DNA"/>
</dbReference>
<sequence length="201" mass="20900">MNKRAFLRAAAGAAALPLVARAEAAPAPAAGPVMLTVSGGIAHPNRGPLDSALDQLMHKQGLAFTRARTFTFADLVALPAVEIRPTLEYDARPHALRGPAFDSVLEAAGAPVADDAPLVLAAFDGYRVELKRADARELGFIVATHIDGSPLPLGGLGPLWAVFDADRIPALAAKPLNERFAACPWGLYSMHLPGGAPSSTV</sequence>
<feature type="chain" id="PRO_5046796670" evidence="1">
    <location>
        <begin position="25"/>
        <end position="201"/>
    </location>
</feature>
<reference evidence="2 3" key="1">
    <citation type="submission" date="2019-12" db="EMBL/GenBank/DDBJ databases">
        <title>Comparative genomics gives insights into the taxonomy of the Azoarcus-Aromatoleum group and reveals separate origins of nif in the plant-associated Azoarcus and non-plant-associated Aromatoleum sub-groups.</title>
        <authorList>
            <person name="Lafos M."/>
            <person name="Maluk M."/>
            <person name="Batista M."/>
            <person name="Junghare M."/>
            <person name="Carmona M."/>
            <person name="Faoro H."/>
            <person name="Cruz L.M."/>
            <person name="Battistoni F."/>
            <person name="De Souza E."/>
            <person name="Pedrosa F."/>
            <person name="Chen W.-M."/>
            <person name="Poole P.S."/>
            <person name="Dixon R.A."/>
            <person name="James E.K."/>
        </authorList>
    </citation>
    <scope>NUCLEOTIDE SEQUENCE [LARGE SCALE GENOMIC DNA]</scope>
    <source>
        <strain evidence="2 3">ToN1</strain>
    </source>
</reference>
<evidence type="ECO:0000256" key="1">
    <source>
        <dbReference type="SAM" id="SignalP"/>
    </source>
</evidence>
<name>A0ABX1MWF1_9RHOO</name>
<dbReference type="InterPro" id="IPR006311">
    <property type="entry name" value="TAT_signal"/>
</dbReference>
<comment type="caution">
    <text evidence="2">The sequence shown here is derived from an EMBL/GenBank/DDBJ whole genome shotgun (WGS) entry which is preliminary data.</text>
</comment>
<dbReference type="PROSITE" id="PS51318">
    <property type="entry name" value="TAT"/>
    <property type="match status" value="1"/>
</dbReference>
<organism evidence="2 3">
    <name type="scientific">Aromatoleum petrolei</name>
    <dbReference type="NCBI Taxonomy" id="76116"/>
    <lineage>
        <taxon>Bacteria</taxon>
        <taxon>Pseudomonadati</taxon>
        <taxon>Pseudomonadota</taxon>
        <taxon>Betaproteobacteria</taxon>
        <taxon>Rhodocyclales</taxon>
        <taxon>Rhodocyclaceae</taxon>
        <taxon>Aromatoleum</taxon>
    </lineage>
</organism>
<dbReference type="SUPFAM" id="SSF56524">
    <property type="entry name" value="Oxidoreductase molybdopterin-binding domain"/>
    <property type="match status" value="1"/>
</dbReference>
<dbReference type="Proteomes" id="UP000652074">
    <property type="component" value="Unassembled WGS sequence"/>
</dbReference>
<dbReference type="InterPro" id="IPR036374">
    <property type="entry name" value="OxRdtase_Mopterin-bd_sf"/>
</dbReference>
<gene>
    <name evidence="2" type="ORF">GPA26_21160</name>
</gene>
<accession>A0ABX1MWF1</accession>
<evidence type="ECO:0000313" key="3">
    <source>
        <dbReference type="Proteomes" id="UP000652074"/>
    </source>
</evidence>
<dbReference type="RefSeq" id="WP_169208306.1">
    <property type="nucleotide sequence ID" value="NZ_CP059560.1"/>
</dbReference>
<feature type="signal peptide" evidence="1">
    <location>
        <begin position="1"/>
        <end position="24"/>
    </location>
</feature>
<dbReference type="Gene3D" id="3.90.420.10">
    <property type="entry name" value="Oxidoreductase, molybdopterin-binding domain"/>
    <property type="match status" value="1"/>
</dbReference>
<protein>
    <submittedName>
        <fullName evidence="2">Molybdopterin-dependent oxidoreductase</fullName>
    </submittedName>
</protein>
<keyword evidence="1" id="KW-0732">Signal</keyword>
<evidence type="ECO:0000313" key="2">
    <source>
        <dbReference type="EMBL" id="NMF90976.1"/>
    </source>
</evidence>